<feature type="region of interest" description="Disordered" evidence="2">
    <location>
        <begin position="295"/>
        <end position="356"/>
    </location>
</feature>
<feature type="compositionally biased region" description="Basic and acidic residues" evidence="2">
    <location>
        <begin position="333"/>
        <end position="342"/>
    </location>
</feature>
<accession>A0A5J5EMQ7</accession>
<evidence type="ECO:0000313" key="4">
    <source>
        <dbReference type="Proteomes" id="UP000326924"/>
    </source>
</evidence>
<sequence>MSETATATLTTLPRIPSRGSLSSLVSFSCTAEKRNSHHLVTAPCTRCGHVEPIKSLLSVVEKSLLRCPHCHAHPALLENRPGENTAEDVLESLHRALADVELTLRRHGAELERFSQMYPSSSSPESREPSLRSVATVAGNVDEKRVSGHHHPLVHDAEDLKQFTSGVTRLMRTLHVQVSRLEREEKALRAERSEVAKEREEIARLKEALQEELKEEGTVTRGRKERSIDFSDDLRLDATMSFDTVDYCPSPERVWTEEKERELARLEEQLLRANKNWSPEQEDVLPMVERLREERRKAKKRLSRQGSLKVSTPEPAAPLPAKKRSSFSTFSMGRRDSKELKAGPRRGSAGDVGAGGGVRLLRFFSGRKER</sequence>
<dbReference type="OrthoDB" id="5428674at2759"/>
<feature type="coiled-coil region" evidence="1">
    <location>
        <begin position="171"/>
        <end position="215"/>
    </location>
</feature>
<reference evidence="3 4" key="1">
    <citation type="submission" date="2019-09" db="EMBL/GenBank/DDBJ databases">
        <title>Draft genome of the ectomycorrhizal ascomycete Sphaerosporella brunnea.</title>
        <authorList>
            <consortium name="DOE Joint Genome Institute"/>
            <person name="Benucci G.M."/>
            <person name="Marozzi G."/>
            <person name="Antonielli L."/>
            <person name="Sanchez S."/>
            <person name="Marco P."/>
            <person name="Wang X."/>
            <person name="Falini L.B."/>
            <person name="Barry K."/>
            <person name="Haridas S."/>
            <person name="Lipzen A."/>
            <person name="Labutti K."/>
            <person name="Grigoriev I.V."/>
            <person name="Murat C."/>
            <person name="Martin F."/>
            <person name="Albertini E."/>
            <person name="Donnini D."/>
            <person name="Bonito G."/>
        </authorList>
    </citation>
    <scope>NUCLEOTIDE SEQUENCE [LARGE SCALE GENOMIC DNA]</scope>
    <source>
        <strain evidence="3 4">Sb_GMNB300</strain>
    </source>
</reference>
<proteinExistence type="predicted"/>
<keyword evidence="4" id="KW-1185">Reference proteome</keyword>
<evidence type="ECO:0000256" key="2">
    <source>
        <dbReference type="SAM" id="MobiDB-lite"/>
    </source>
</evidence>
<comment type="caution">
    <text evidence="3">The sequence shown here is derived from an EMBL/GenBank/DDBJ whole genome shotgun (WGS) entry which is preliminary data.</text>
</comment>
<dbReference type="InParanoid" id="A0A5J5EMQ7"/>
<name>A0A5J5EMQ7_9PEZI</name>
<dbReference type="EMBL" id="VXIS01000188">
    <property type="protein sequence ID" value="KAA8898255.1"/>
    <property type="molecule type" value="Genomic_DNA"/>
</dbReference>
<dbReference type="AlphaFoldDB" id="A0A5J5EMQ7"/>
<evidence type="ECO:0000313" key="3">
    <source>
        <dbReference type="EMBL" id="KAA8898255.1"/>
    </source>
</evidence>
<evidence type="ECO:0000256" key="1">
    <source>
        <dbReference type="SAM" id="Coils"/>
    </source>
</evidence>
<keyword evidence="1" id="KW-0175">Coiled coil</keyword>
<dbReference type="Proteomes" id="UP000326924">
    <property type="component" value="Unassembled WGS sequence"/>
</dbReference>
<organism evidence="3 4">
    <name type="scientific">Sphaerosporella brunnea</name>
    <dbReference type="NCBI Taxonomy" id="1250544"/>
    <lineage>
        <taxon>Eukaryota</taxon>
        <taxon>Fungi</taxon>
        <taxon>Dikarya</taxon>
        <taxon>Ascomycota</taxon>
        <taxon>Pezizomycotina</taxon>
        <taxon>Pezizomycetes</taxon>
        <taxon>Pezizales</taxon>
        <taxon>Pyronemataceae</taxon>
        <taxon>Sphaerosporella</taxon>
    </lineage>
</organism>
<gene>
    <name evidence="3" type="ORF">FN846DRAFT_962643</name>
</gene>
<protein>
    <submittedName>
        <fullName evidence="3">Uncharacterized protein</fullName>
    </submittedName>
</protein>